<sequence>MAVNQQPLASFPALDCNGWYGRSTPHPDPRGFTPTYHSFAFALDLSAMIYQGFVMALFEPNVLVDRFGHILSVQESDFQCLKSAISRLRDLPYAPFWNVDTDVTCQSQFRAFIPIATNGTVLPYYVYAPMKGAKLEQVTAGYETLPDALYDLGELAAEVPLLIRGSYVQPAGNRSFANLIMKLAWDHCQWPKSPGDDDDDDNLYPLGRGASVTKLAACVLVAVACVCLIRRVLRLASHRNSISF</sequence>
<dbReference type="AlphaFoldDB" id="A0A165QYY9"/>
<name>A0A165QYY9_9AGAM</name>
<gene>
    <name evidence="1" type="ORF">NEOLEDRAFT_1136939</name>
</gene>
<reference evidence="1 2" key="1">
    <citation type="journal article" date="2016" name="Mol. Biol. Evol.">
        <title>Comparative Genomics of Early-Diverging Mushroom-Forming Fungi Provides Insights into the Origins of Lignocellulose Decay Capabilities.</title>
        <authorList>
            <person name="Nagy L.G."/>
            <person name="Riley R."/>
            <person name="Tritt A."/>
            <person name="Adam C."/>
            <person name="Daum C."/>
            <person name="Floudas D."/>
            <person name="Sun H."/>
            <person name="Yadav J.S."/>
            <person name="Pangilinan J."/>
            <person name="Larsson K.H."/>
            <person name="Matsuura K."/>
            <person name="Barry K."/>
            <person name="Labutti K."/>
            <person name="Kuo R."/>
            <person name="Ohm R.A."/>
            <person name="Bhattacharya S.S."/>
            <person name="Shirouzu T."/>
            <person name="Yoshinaga Y."/>
            <person name="Martin F.M."/>
            <person name="Grigoriev I.V."/>
            <person name="Hibbett D.S."/>
        </authorList>
    </citation>
    <scope>NUCLEOTIDE SEQUENCE [LARGE SCALE GENOMIC DNA]</scope>
    <source>
        <strain evidence="1 2">HHB14362 ss-1</strain>
    </source>
</reference>
<evidence type="ECO:0000313" key="1">
    <source>
        <dbReference type="EMBL" id="KZT23080.1"/>
    </source>
</evidence>
<dbReference type="EMBL" id="KV425588">
    <property type="protein sequence ID" value="KZT23080.1"/>
    <property type="molecule type" value="Genomic_DNA"/>
</dbReference>
<protein>
    <submittedName>
        <fullName evidence="1">Uncharacterized protein</fullName>
    </submittedName>
</protein>
<keyword evidence="2" id="KW-1185">Reference proteome</keyword>
<dbReference type="Proteomes" id="UP000076761">
    <property type="component" value="Unassembled WGS sequence"/>
</dbReference>
<dbReference type="InParanoid" id="A0A165QYY9"/>
<accession>A0A165QYY9</accession>
<proteinExistence type="predicted"/>
<organism evidence="1 2">
    <name type="scientific">Neolentinus lepideus HHB14362 ss-1</name>
    <dbReference type="NCBI Taxonomy" id="1314782"/>
    <lineage>
        <taxon>Eukaryota</taxon>
        <taxon>Fungi</taxon>
        <taxon>Dikarya</taxon>
        <taxon>Basidiomycota</taxon>
        <taxon>Agaricomycotina</taxon>
        <taxon>Agaricomycetes</taxon>
        <taxon>Gloeophyllales</taxon>
        <taxon>Gloeophyllaceae</taxon>
        <taxon>Neolentinus</taxon>
    </lineage>
</organism>
<evidence type="ECO:0000313" key="2">
    <source>
        <dbReference type="Proteomes" id="UP000076761"/>
    </source>
</evidence>
<dbReference type="OrthoDB" id="3006153at2759"/>